<proteinExistence type="predicted"/>
<evidence type="ECO:0000313" key="1">
    <source>
        <dbReference type="EMBL" id="MDR6413057.1"/>
    </source>
</evidence>
<sequence length="171" mass="18578">MANITVYQYRVPDQPGINLRGSQPRYGTRAAIERIGQAPLPDTALELDEGLLDANGFTRHEYLTYRIHIKHSHAYAGWTVPAGTSAGARLPVMGGDYDARLTERMFDPASGAVRCLRVVGANQRAGGDLWVRLDDTAELARFPEVPVDAALVINGRRLSEPGELAAPGLVE</sequence>
<accession>A0ABU1M2D7</accession>
<protein>
    <submittedName>
        <fullName evidence="1">Uncharacterized protein</fullName>
    </submittedName>
</protein>
<keyword evidence="2" id="KW-1185">Reference proteome</keyword>
<dbReference type="EMBL" id="JAVDRP010000031">
    <property type="protein sequence ID" value="MDR6413057.1"/>
    <property type="molecule type" value="Genomic_DNA"/>
</dbReference>
<gene>
    <name evidence="1" type="ORF">J2804_006494</name>
</gene>
<comment type="caution">
    <text evidence="1">The sequence shown here is derived from an EMBL/GenBank/DDBJ whole genome shotgun (WGS) entry which is preliminary data.</text>
</comment>
<dbReference type="Proteomes" id="UP001264340">
    <property type="component" value="Unassembled WGS sequence"/>
</dbReference>
<evidence type="ECO:0000313" key="2">
    <source>
        <dbReference type="Proteomes" id="UP001264340"/>
    </source>
</evidence>
<organism evidence="1 2">
    <name type="scientific">Paraburkholderia terricola</name>
    <dbReference type="NCBI Taxonomy" id="169427"/>
    <lineage>
        <taxon>Bacteria</taxon>
        <taxon>Pseudomonadati</taxon>
        <taxon>Pseudomonadota</taxon>
        <taxon>Betaproteobacteria</taxon>
        <taxon>Burkholderiales</taxon>
        <taxon>Burkholderiaceae</taxon>
        <taxon>Paraburkholderia</taxon>
    </lineage>
</organism>
<dbReference type="RefSeq" id="WP_310127478.1">
    <property type="nucleotide sequence ID" value="NZ_JAVDQV010000026.1"/>
</dbReference>
<name>A0ABU1M2D7_9BURK</name>
<reference evidence="1 2" key="1">
    <citation type="submission" date="2023-07" db="EMBL/GenBank/DDBJ databases">
        <title>Sorghum-associated microbial communities from plants grown in Nebraska, USA.</title>
        <authorList>
            <person name="Schachtman D."/>
        </authorList>
    </citation>
    <scope>NUCLEOTIDE SEQUENCE [LARGE SCALE GENOMIC DNA]</scope>
    <source>
        <strain evidence="1 2">DS1316</strain>
    </source>
</reference>